<feature type="transmembrane region" description="Helical" evidence="8">
    <location>
        <begin position="183"/>
        <end position="205"/>
    </location>
</feature>
<reference evidence="10 11" key="1">
    <citation type="journal article" date="2024" name="Nat. Commun.">
        <title>Phylogenomics reveals the evolutionary origins of lichenization in chlorophyte algae.</title>
        <authorList>
            <person name="Puginier C."/>
            <person name="Libourel C."/>
            <person name="Otte J."/>
            <person name="Skaloud P."/>
            <person name="Haon M."/>
            <person name="Grisel S."/>
            <person name="Petersen M."/>
            <person name="Berrin J.G."/>
            <person name="Delaux P.M."/>
            <person name="Dal Grande F."/>
            <person name="Keller J."/>
        </authorList>
    </citation>
    <scope>NUCLEOTIDE SEQUENCE [LARGE SCALE GENOMIC DNA]</scope>
    <source>
        <strain evidence="10 11">SAG 216-7</strain>
    </source>
</reference>
<keyword evidence="4 8" id="KW-1133">Transmembrane helix</keyword>
<dbReference type="PANTHER" id="PTHR23505:SF79">
    <property type="entry name" value="PROTEIN SPINSTER"/>
    <property type="match status" value="1"/>
</dbReference>
<feature type="transmembrane region" description="Helical" evidence="8">
    <location>
        <begin position="99"/>
        <end position="116"/>
    </location>
</feature>
<sequence length="537" mass="57421">MSSRVSRGLDVGPEHLHPKPVDLEVGSARTDHAEGEAGALMVGVKLPMPELVRGWLAVSIMTLGAIFSLLGVLIVSYFDEEISADIGMTDAQYGMLTGYAYYLLFSLTMFFQGYFIDKYMLNRIYVVAFGGLLTAGALLIQAFAKNFIMMLCGMVLSAIGGSVFAILPIPILSDILPPEQLSLAGALFSCAAYIAQALAGNLAFLCDQNGISWRWPVLALGAGCGAAAIATLVFIREPLIGRFLFKKPGVEGAVTPNFTAKQTITYMASMKSMWILTIATGLRLLPLNLSGAYMPSFFSALYDTQTSVYTAMASIMGICGIVAAFIYGAVCQRFYVKVPTISLYTTAIGAIFAAAFAAMTISSRSIARENPDIGYRVGLTCMSLMILAGEGWVGPLTVMMTLALPPDIKSFAISVWCGLAQLIGPATSVLFGIFLTVGRWEHGKPEYIPPARNYMLLALLFSYVSAAVMYLAAVPGVKLDIAKLARSGGSSQATLSPRRKIAFIIGSATLLLGVTVLVVMSFIFSFNPDIVMHPKIG</sequence>
<feature type="transmembrane region" description="Helical" evidence="8">
    <location>
        <begin position="454"/>
        <end position="473"/>
    </location>
</feature>
<feature type="transmembrane region" description="Helical" evidence="8">
    <location>
        <begin position="306"/>
        <end position="329"/>
    </location>
</feature>
<feature type="transmembrane region" description="Helical" evidence="8">
    <location>
        <begin position="413"/>
        <end position="434"/>
    </location>
</feature>
<keyword evidence="11" id="KW-1185">Reference proteome</keyword>
<organism evidence="10 11">
    <name type="scientific">Coccomyxa subellipsoidea</name>
    <dbReference type="NCBI Taxonomy" id="248742"/>
    <lineage>
        <taxon>Eukaryota</taxon>
        <taxon>Viridiplantae</taxon>
        <taxon>Chlorophyta</taxon>
        <taxon>core chlorophytes</taxon>
        <taxon>Trebouxiophyceae</taxon>
        <taxon>Trebouxiophyceae incertae sedis</taxon>
        <taxon>Coccomyxaceae</taxon>
        <taxon>Coccomyxa</taxon>
    </lineage>
</organism>
<evidence type="ECO:0000256" key="2">
    <source>
        <dbReference type="ARBA" id="ARBA00022448"/>
    </source>
</evidence>
<feature type="transmembrane region" description="Helical" evidence="8">
    <location>
        <begin position="147"/>
        <end position="171"/>
    </location>
</feature>
<evidence type="ECO:0000259" key="9">
    <source>
        <dbReference type="PROSITE" id="PS50850"/>
    </source>
</evidence>
<dbReference type="Gene3D" id="1.20.1250.20">
    <property type="entry name" value="MFS general substrate transporter like domains"/>
    <property type="match status" value="1"/>
</dbReference>
<name>A0ABR2YMZ3_9CHLO</name>
<feature type="domain" description="Major facilitator superfamily (MFS) profile" evidence="9">
    <location>
        <begin position="57"/>
        <end position="478"/>
    </location>
</feature>
<keyword evidence="3 8" id="KW-0812">Transmembrane</keyword>
<feature type="transmembrane region" description="Helical" evidence="8">
    <location>
        <begin position="373"/>
        <end position="393"/>
    </location>
</feature>
<evidence type="ECO:0000313" key="11">
    <source>
        <dbReference type="Proteomes" id="UP001491310"/>
    </source>
</evidence>
<keyword evidence="5 8" id="KW-0472">Membrane</keyword>
<proteinExistence type="inferred from homology"/>
<dbReference type="PANTHER" id="PTHR23505">
    <property type="entry name" value="SPINSTER"/>
    <property type="match status" value="1"/>
</dbReference>
<feature type="transmembrane region" description="Helical" evidence="8">
    <location>
        <begin position="501"/>
        <end position="526"/>
    </location>
</feature>
<dbReference type="Pfam" id="PF07690">
    <property type="entry name" value="MFS_1"/>
    <property type="match status" value="1"/>
</dbReference>
<feature type="transmembrane region" description="Helical" evidence="8">
    <location>
        <begin position="273"/>
        <end position="294"/>
    </location>
</feature>
<dbReference type="CDD" id="cd06174">
    <property type="entry name" value="MFS"/>
    <property type="match status" value="1"/>
</dbReference>
<dbReference type="InterPro" id="IPR036259">
    <property type="entry name" value="MFS_trans_sf"/>
</dbReference>
<evidence type="ECO:0000256" key="3">
    <source>
        <dbReference type="ARBA" id="ARBA00022692"/>
    </source>
</evidence>
<keyword evidence="2" id="KW-0813">Transport</keyword>
<evidence type="ECO:0000256" key="4">
    <source>
        <dbReference type="ARBA" id="ARBA00022989"/>
    </source>
</evidence>
<dbReference type="SUPFAM" id="SSF103473">
    <property type="entry name" value="MFS general substrate transporter"/>
    <property type="match status" value="1"/>
</dbReference>
<dbReference type="InterPro" id="IPR011701">
    <property type="entry name" value="MFS"/>
</dbReference>
<dbReference type="InterPro" id="IPR044770">
    <property type="entry name" value="MFS_spinster-like"/>
</dbReference>
<feature type="transmembrane region" description="Helical" evidence="8">
    <location>
        <begin position="122"/>
        <end position="140"/>
    </location>
</feature>
<comment type="similarity">
    <text evidence="6">Belongs to the major facilitator superfamily. Spinster (TC 2.A.1.49) family.</text>
</comment>
<dbReference type="Proteomes" id="UP001491310">
    <property type="component" value="Unassembled WGS sequence"/>
</dbReference>
<evidence type="ECO:0000256" key="1">
    <source>
        <dbReference type="ARBA" id="ARBA00004141"/>
    </source>
</evidence>
<evidence type="ECO:0000256" key="6">
    <source>
        <dbReference type="ARBA" id="ARBA00024338"/>
    </source>
</evidence>
<dbReference type="EMBL" id="JALJOT010000008">
    <property type="protein sequence ID" value="KAK9907950.1"/>
    <property type="molecule type" value="Genomic_DNA"/>
</dbReference>
<protein>
    <recommendedName>
        <fullName evidence="9">Major facilitator superfamily (MFS) profile domain-containing protein</fullName>
    </recommendedName>
</protein>
<accession>A0ABR2YMZ3</accession>
<feature type="transmembrane region" description="Helical" evidence="8">
    <location>
        <begin position="341"/>
        <end position="361"/>
    </location>
</feature>
<dbReference type="PROSITE" id="PS50850">
    <property type="entry name" value="MFS"/>
    <property type="match status" value="1"/>
</dbReference>
<comment type="caution">
    <text evidence="10">The sequence shown here is derived from an EMBL/GenBank/DDBJ whole genome shotgun (WGS) entry which is preliminary data.</text>
</comment>
<feature type="transmembrane region" description="Helical" evidence="8">
    <location>
        <begin position="55"/>
        <end position="78"/>
    </location>
</feature>
<evidence type="ECO:0000256" key="5">
    <source>
        <dbReference type="ARBA" id="ARBA00023136"/>
    </source>
</evidence>
<comment type="subcellular location">
    <subcellularLocation>
        <location evidence="1">Membrane</location>
        <topology evidence="1">Multi-pass membrane protein</topology>
    </subcellularLocation>
</comment>
<evidence type="ECO:0000256" key="7">
    <source>
        <dbReference type="SAM" id="MobiDB-lite"/>
    </source>
</evidence>
<feature type="region of interest" description="Disordered" evidence="7">
    <location>
        <begin position="1"/>
        <end position="21"/>
    </location>
</feature>
<evidence type="ECO:0000313" key="10">
    <source>
        <dbReference type="EMBL" id="KAK9907950.1"/>
    </source>
</evidence>
<gene>
    <name evidence="10" type="ORF">WJX75_000437</name>
</gene>
<dbReference type="InterPro" id="IPR020846">
    <property type="entry name" value="MFS_dom"/>
</dbReference>
<evidence type="ECO:0000256" key="8">
    <source>
        <dbReference type="SAM" id="Phobius"/>
    </source>
</evidence>
<feature type="transmembrane region" description="Helical" evidence="8">
    <location>
        <begin position="217"/>
        <end position="235"/>
    </location>
</feature>
<feature type="compositionally biased region" description="Basic and acidic residues" evidence="7">
    <location>
        <begin position="12"/>
        <end position="21"/>
    </location>
</feature>